<comment type="pathway">
    <text evidence="3">Purine metabolism; IMP biosynthesis via de novo pathway; N(1)-(5-phospho-D-ribosyl)glycinamide from 5-phospho-alpha-D-ribose 1-diphosphate: step 2/2.</text>
</comment>
<dbReference type="SMART" id="SM01209">
    <property type="entry name" value="GARS_A"/>
    <property type="match status" value="1"/>
</dbReference>
<dbReference type="InterPro" id="IPR011761">
    <property type="entry name" value="ATP-grasp"/>
</dbReference>
<dbReference type="AlphaFoldDB" id="A0A9D1NKE5"/>
<evidence type="ECO:0000256" key="8">
    <source>
        <dbReference type="ARBA" id="ARBA00022840"/>
    </source>
</evidence>
<evidence type="ECO:0000256" key="12">
    <source>
        <dbReference type="PROSITE-ProRule" id="PRU00409"/>
    </source>
</evidence>
<dbReference type="PANTHER" id="PTHR43472:SF1">
    <property type="entry name" value="PHOSPHORIBOSYLAMINE--GLYCINE LIGASE, CHLOROPLASTIC"/>
    <property type="match status" value="1"/>
</dbReference>
<dbReference type="GO" id="GO:0006164">
    <property type="term" value="P:purine nucleotide biosynthetic process"/>
    <property type="evidence" value="ECO:0007669"/>
    <property type="project" value="UniProtKB-KW"/>
</dbReference>
<evidence type="ECO:0000256" key="2">
    <source>
        <dbReference type="ARBA" id="ARBA00001946"/>
    </source>
</evidence>
<proteinExistence type="inferred from homology"/>
<dbReference type="InterPro" id="IPR020559">
    <property type="entry name" value="PRibGlycinamide_synth_CS"/>
</dbReference>
<dbReference type="Gene3D" id="3.30.1490.20">
    <property type="entry name" value="ATP-grasp fold, A domain"/>
    <property type="match status" value="1"/>
</dbReference>
<dbReference type="GO" id="GO:0004637">
    <property type="term" value="F:phosphoribosylamine-glycine ligase activity"/>
    <property type="evidence" value="ECO:0007669"/>
    <property type="project" value="UniProtKB-EC"/>
</dbReference>
<evidence type="ECO:0000256" key="4">
    <source>
        <dbReference type="ARBA" id="ARBA00013255"/>
    </source>
</evidence>
<feature type="non-terminal residue" evidence="14">
    <location>
        <position position="1"/>
    </location>
</feature>
<dbReference type="InterPro" id="IPR020561">
    <property type="entry name" value="PRibGlycinamid_synth_ATP-grasp"/>
</dbReference>
<dbReference type="PROSITE" id="PS50975">
    <property type="entry name" value="ATP_GRASP"/>
    <property type="match status" value="1"/>
</dbReference>
<dbReference type="HAMAP" id="MF_00138">
    <property type="entry name" value="GARS"/>
    <property type="match status" value="1"/>
</dbReference>
<dbReference type="InterPro" id="IPR037123">
    <property type="entry name" value="PRibGlycinamide_synth_C_sf"/>
</dbReference>
<dbReference type="InterPro" id="IPR020560">
    <property type="entry name" value="PRibGlycinamide_synth_C-dom"/>
</dbReference>
<evidence type="ECO:0000256" key="5">
    <source>
        <dbReference type="ARBA" id="ARBA00022598"/>
    </source>
</evidence>
<evidence type="ECO:0000256" key="1">
    <source>
        <dbReference type="ARBA" id="ARBA00001936"/>
    </source>
</evidence>
<reference evidence="14" key="2">
    <citation type="journal article" date="2021" name="PeerJ">
        <title>Extensive microbial diversity within the chicken gut microbiome revealed by metagenomics and culture.</title>
        <authorList>
            <person name="Gilroy R."/>
            <person name="Ravi A."/>
            <person name="Getino M."/>
            <person name="Pursley I."/>
            <person name="Horton D.L."/>
            <person name="Alikhan N.F."/>
            <person name="Baker D."/>
            <person name="Gharbi K."/>
            <person name="Hall N."/>
            <person name="Watson M."/>
            <person name="Adriaenssens E.M."/>
            <person name="Foster-Nyarko E."/>
            <person name="Jarju S."/>
            <person name="Secka A."/>
            <person name="Antonio M."/>
            <person name="Oren A."/>
            <person name="Chaudhuri R.R."/>
            <person name="La Ragione R."/>
            <person name="Hildebrand F."/>
            <person name="Pallen M.J."/>
        </authorList>
    </citation>
    <scope>NUCLEOTIDE SEQUENCE</scope>
    <source>
        <strain evidence="14">10669</strain>
    </source>
</reference>
<dbReference type="InterPro" id="IPR016185">
    <property type="entry name" value="PreATP-grasp_dom_sf"/>
</dbReference>
<dbReference type="Gene3D" id="3.30.470.20">
    <property type="entry name" value="ATP-grasp fold, B domain"/>
    <property type="match status" value="1"/>
</dbReference>
<gene>
    <name evidence="14" type="primary">purD</name>
    <name evidence="14" type="ORF">IAC75_04930</name>
</gene>
<dbReference type="PROSITE" id="PS00184">
    <property type="entry name" value="GARS"/>
    <property type="match status" value="1"/>
</dbReference>
<dbReference type="InterPro" id="IPR013815">
    <property type="entry name" value="ATP_grasp_subdomain_1"/>
</dbReference>
<evidence type="ECO:0000256" key="7">
    <source>
        <dbReference type="ARBA" id="ARBA00022755"/>
    </source>
</evidence>
<evidence type="ECO:0000256" key="10">
    <source>
        <dbReference type="ARBA" id="ARBA00042242"/>
    </source>
</evidence>
<name>A0A9D1NKE5_9BACT</name>
<dbReference type="Pfam" id="PF01071">
    <property type="entry name" value="GARS_A"/>
    <property type="match status" value="1"/>
</dbReference>
<dbReference type="InterPro" id="IPR011054">
    <property type="entry name" value="Rudment_hybrid_motif"/>
</dbReference>
<keyword evidence="8 12" id="KW-0067">ATP-binding</keyword>
<dbReference type="Pfam" id="PF02844">
    <property type="entry name" value="GARS_N"/>
    <property type="match status" value="1"/>
</dbReference>
<keyword evidence="7" id="KW-0658">Purine biosynthesis</keyword>
<keyword evidence="5 14" id="KW-0436">Ligase</keyword>
<dbReference type="InterPro" id="IPR020562">
    <property type="entry name" value="PRibGlycinamide_synth_N"/>
</dbReference>
<dbReference type="Gene3D" id="3.40.50.20">
    <property type="match status" value="1"/>
</dbReference>
<dbReference type="SUPFAM" id="SSF52440">
    <property type="entry name" value="PreATP-grasp domain"/>
    <property type="match status" value="1"/>
</dbReference>
<evidence type="ECO:0000259" key="13">
    <source>
        <dbReference type="PROSITE" id="PS50975"/>
    </source>
</evidence>
<dbReference type="GO" id="GO:0046872">
    <property type="term" value="F:metal ion binding"/>
    <property type="evidence" value="ECO:0007669"/>
    <property type="project" value="InterPro"/>
</dbReference>
<sequence length="386" mass="40895">AVCYPLNVSDTAAIVALAKKLDANFVIIGPEVPLAAGAVDELEAAGILAYGPTKAGARLEASKSFTKDFLVRHGIPTARGKRFTSSEEAVEYLAAQNFPVVVKADGLASGKGVVVAEDFDQACTAVYDILDSHCFGASGNEILIEEFMEGEEASIMLMVSEDRYVMLPPSQDHKRVGEGDTGPNTGGMGAYAPASVVSPSVARRVVSEIVEPTLKGLLSEGIRYRGTLYIGIMITAGGPKVVEFNVRFGDPECQVLLPLMKTDPVSVMHDCATGTLDPTTVEFRDGFDIIVILAAEGYPGTPRKGDVISLPTRLPPETGVIHCGTVREDNGAIATAGGRVLGVTARGASLSEAAQRAYALVSQIHFDGMHYRRDIGARELRREARA</sequence>
<comment type="caution">
    <text evidence="14">The sequence shown here is derived from an EMBL/GenBank/DDBJ whole genome shotgun (WGS) entry which is preliminary data.</text>
</comment>
<dbReference type="NCBIfam" id="TIGR00877">
    <property type="entry name" value="purD"/>
    <property type="match status" value="1"/>
</dbReference>
<dbReference type="PANTHER" id="PTHR43472">
    <property type="entry name" value="PHOSPHORIBOSYLAMINE--GLYCINE LIGASE"/>
    <property type="match status" value="1"/>
</dbReference>
<dbReference type="EC" id="6.3.4.13" evidence="4"/>
<comment type="cofactor">
    <cofactor evidence="2">
        <name>Mg(2+)</name>
        <dbReference type="ChEBI" id="CHEBI:18420"/>
    </cofactor>
</comment>
<dbReference type="GO" id="GO:0005524">
    <property type="term" value="F:ATP binding"/>
    <property type="evidence" value="ECO:0007669"/>
    <property type="project" value="UniProtKB-UniRule"/>
</dbReference>
<accession>A0A9D1NKE5</accession>
<dbReference type="Gene3D" id="3.90.600.10">
    <property type="entry name" value="Phosphoribosylglycinamide synthetase, C-terminal domain"/>
    <property type="match status" value="1"/>
</dbReference>
<comment type="cofactor">
    <cofactor evidence="1">
        <name>Mn(2+)</name>
        <dbReference type="ChEBI" id="CHEBI:29035"/>
    </cofactor>
</comment>
<dbReference type="Pfam" id="PF02843">
    <property type="entry name" value="GARS_C"/>
    <property type="match status" value="1"/>
</dbReference>
<dbReference type="Proteomes" id="UP000886812">
    <property type="component" value="Unassembled WGS sequence"/>
</dbReference>
<comment type="similarity">
    <text evidence="9">Belongs to the GARS family.</text>
</comment>
<dbReference type="SMART" id="SM01210">
    <property type="entry name" value="GARS_C"/>
    <property type="match status" value="1"/>
</dbReference>
<evidence type="ECO:0000256" key="3">
    <source>
        <dbReference type="ARBA" id="ARBA00005174"/>
    </source>
</evidence>
<organism evidence="14 15">
    <name type="scientific">Candidatus Spyradosoma merdigallinarum</name>
    <dbReference type="NCBI Taxonomy" id="2840950"/>
    <lineage>
        <taxon>Bacteria</taxon>
        <taxon>Pseudomonadati</taxon>
        <taxon>Verrucomicrobiota</taxon>
        <taxon>Opitutia</taxon>
        <taxon>Opitutia incertae sedis</taxon>
        <taxon>Candidatus Spyradosoma</taxon>
    </lineage>
</organism>
<dbReference type="InterPro" id="IPR000115">
    <property type="entry name" value="PRibGlycinamide_synth"/>
</dbReference>
<protein>
    <recommendedName>
        <fullName evidence="4">phosphoribosylamine--glycine ligase</fullName>
        <ecNumber evidence="4">6.3.4.13</ecNumber>
    </recommendedName>
    <alternativeName>
        <fullName evidence="10">Glycinamide ribonucleotide synthetase</fullName>
    </alternativeName>
    <alternativeName>
        <fullName evidence="11">Phosphoribosylglycinamide synthetase</fullName>
    </alternativeName>
</protein>
<reference evidence="14" key="1">
    <citation type="submission" date="2020-10" db="EMBL/GenBank/DDBJ databases">
        <authorList>
            <person name="Gilroy R."/>
        </authorList>
    </citation>
    <scope>NUCLEOTIDE SEQUENCE</scope>
    <source>
        <strain evidence="14">10669</strain>
    </source>
</reference>
<evidence type="ECO:0000313" key="14">
    <source>
        <dbReference type="EMBL" id="HIV04476.1"/>
    </source>
</evidence>
<keyword evidence="6 12" id="KW-0547">Nucleotide-binding</keyword>
<dbReference type="SUPFAM" id="SSF51246">
    <property type="entry name" value="Rudiment single hybrid motif"/>
    <property type="match status" value="1"/>
</dbReference>
<feature type="domain" description="ATP-grasp" evidence="13">
    <location>
        <begin position="67"/>
        <end position="273"/>
    </location>
</feature>
<evidence type="ECO:0000313" key="15">
    <source>
        <dbReference type="Proteomes" id="UP000886812"/>
    </source>
</evidence>
<dbReference type="EMBL" id="DVOG01000130">
    <property type="protein sequence ID" value="HIV04476.1"/>
    <property type="molecule type" value="Genomic_DNA"/>
</dbReference>
<evidence type="ECO:0000256" key="9">
    <source>
        <dbReference type="ARBA" id="ARBA00038345"/>
    </source>
</evidence>
<evidence type="ECO:0000256" key="11">
    <source>
        <dbReference type="ARBA" id="ARBA00042864"/>
    </source>
</evidence>
<dbReference type="SUPFAM" id="SSF56059">
    <property type="entry name" value="Glutathione synthetase ATP-binding domain-like"/>
    <property type="match status" value="1"/>
</dbReference>
<evidence type="ECO:0000256" key="6">
    <source>
        <dbReference type="ARBA" id="ARBA00022741"/>
    </source>
</evidence>
<dbReference type="GO" id="GO:0009113">
    <property type="term" value="P:purine nucleobase biosynthetic process"/>
    <property type="evidence" value="ECO:0007669"/>
    <property type="project" value="InterPro"/>
</dbReference>